<dbReference type="GO" id="GO:0008270">
    <property type="term" value="F:zinc ion binding"/>
    <property type="evidence" value="ECO:0007669"/>
    <property type="project" value="UniProtKB-KW"/>
</dbReference>
<protein>
    <recommendedName>
        <fullName evidence="7">Recombination protein RecR</fullName>
    </recommendedName>
</protein>
<keyword evidence="1 7" id="KW-0479">Metal-binding</keyword>
<dbReference type="PROSITE" id="PS50880">
    <property type="entry name" value="TOPRIM"/>
    <property type="match status" value="1"/>
</dbReference>
<gene>
    <name evidence="7 9" type="primary">recR</name>
    <name evidence="9" type="ORF">ENW73_02695</name>
</gene>
<accession>A0A7C6EFE3</accession>
<dbReference type="PROSITE" id="PS01300">
    <property type="entry name" value="RECR"/>
    <property type="match status" value="1"/>
</dbReference>
<dbReference type="Gene3D" id="3.40.1360.10">
    <property type="match status" value="1"/>
</dbReference>
<dbReference type="Gene3D" id="1.10.8.420">
    <property type="entry name" value="RecR Domain 1"/>
    <property type="match status" value="1"/>
</dbReference>
<dbReference type="SUPFAM" id="SSF111304">
    <property type="entry name" value="Recombination protein RecR"/>
    <property type="match status" value="1"/>
</dbReference>
<evidence type="ECO:0000256" key="5">
    <source>
        <dbReference type="ARBA" id="ARBA00023172"/>
    </source>
</evidence>
<keyword evidence="4 7" id="KW-0862">Zinc</keyword>
<name>A0A7C6EFE3_UNCW3</name>
<dbReference type="AlphaFoldDB" id="A0A7C6EFE3"/>
<keyword evidence="6 7" id="KW-0234">DNA repair</keyword>
<dbReference type="HAMAP" id="MF_00017">
    <property type="entry name" value="RecR"/>
    <property type="match status" value="1"/>
</dbReference>
<dbReference type="GO" id="GO:0003677">
    <property type="term" value="F:DNA binding"/>
    <property type="evidence" value="ECO:0007669"/>
    <property type="project" value="UniProtKB-UniRule"/>
</dbReference>
<dbReference type="Pfam" id="PF02132">
    <property type="entry name" value="RecR_ZnF"/>
    <property type="match status" value="1"/>
</dbReference>
<dbReference type="Gene3D" id="6.10.250.240">
    <property type="match status" value="1"/>
</dbReference>
<feature type="zinc finger region" description="C4-type" evidence="7">
    <location>
        <begin position="55"/>
        <end position="70"/>
    </location>
</feature>
<dbReference type="InterPro" id="IPR034137">
    <property type="entry name" value="TOPRIM_RecR"/>
</dbReference>
<proteinExistence type="inferred from homology"/>
<dbReference type="PANTHER" id="PTHR30446:SF0">
    <property type="entry name" value="RECOMBINATION PROTEIN RECR"/>
    <property type="match status" value="1"/>
</dbReference>
<dbReference type="InterPro" id="IPR023627">
    <property type="entry name" value="Rcmb_RecR"/>
</dbReference>
<dbReference type="Pfam" id="PF13662">
    <property type="entry name" value="Toprim_4"/>
    <property type="match status" value="1"/>
</dbReference>
<reference evidence="9" key="1">
    <citation type="journal article" date="2020" name="mSystems">
        <title>Genome- and Community-Level Interaction Insights into Carbon Utilization and Element Cycling Functions of Hydrothermarchaeota in Hydrothermal Sediment.</title>
        <authorList>
            <person name="Zhou Z."/>
            <person name="Liu Y."/>
            <person name="Xu W."/>
            <person name="Pan J."/>
            <person name="Luo Z.H."/>
            <person name="Li M."/>
        </authorList>
    </citation>
    <scope>NUCLEOTIDE SEQUENCE [LARGE SCALE GENOMIC DNA]</scope>
    <source>
        <strain evidence="9">SpSt-876</strain>
    </source>
</reference>
<dbReference type="NCBIfam" id="TIGR00615">
    <property type="entry name" value="recR"/>
    <property type="match status" value="1"/>
</dbReference>
<dbReference type="InterPro" id="IPR015967">
    <property type="entry name" value="Rcmb_RecR_Znf"/>
</dbReference>
<dbReference type="InterPro" id="IPR006171">
    <property type="entry name" value="TOPRIM_dom"/>
</dbReference>
<dbReference type="InterPro" id="IPR000093">
    <property type="entry name" value="DNA_Rcmb_RecR"/>
</dbReference>
<dbReference type="Pfam" id="PF21176">
    <property type="entry name" value="RecR_HhH"/>
    <property type="match status" value="1"/>
</dbReference>
<organism evidence="9">
    <name type="scientific">candidate division WOR-3 bacterium</name>
    <dbReference type="NCBI Taxonomy" id="2052148"/>
    <lineage>
        <taxon>Bacteria</taxon>
        <taxon>Bacteria division WOR-3</taxon>
    </lineage>
</organism>
<sequence>MLRTLDRLIAELVKLPGIGNKTAQRITFYLLKTDSEFAEGLAQAILAAKRNLHFCSVCFNLTETEKCEICSDPSRDRSLLCVVEDVSDIMTIERSRQFSGLYHVLGGVLSPLDHIGPDELKIKELLARLNREPIAEVIIATNPTTEGEATAFYLAKIIKPLGIKVTRIARGLPIGSDLDLADDVTVSKAIEGRKEI</sequence>
<dbReference type="SMART" id="SM00493">
    <property type="entry name" value="TOPRIM"/>
    <property type="match status" value="1"/>
</dbReference>
<evidence type="ECO:0000259" key="8">
    <source>
        <dbReference type="PROSITE" id="PS50880"/>
    </source>
</evidence>
<keyword evidence="3 7" id="KW-0863">Zinc-finger</keyword>
<comment type="caution">
    <text evidence="9">The sequence shown here is derived from an EMBL/GenBank/DDBJ whole genome shotgun (WGS) entry which is preliminary data.</text>
</comment>
<keyword evidence="5 7" id="KW-0233">DNA recombination</keyword>
<dbReference type="Pfam" id="PF21175">
    <property type="entry name" value="RecR_C"/>
    <property type="match status" value="1"/>
</dbReference>
<evidence type="ECO:0000256" key="2">
    <source>
        <dbReference type="ARBA" id="ARBA00022763"/>
    </source>
</evidence>
<dbReference type="GO" id="GO:0006310">
    <property type="term" value="P:DNA recombination"/>
    <property type="evidence" value="ECO:0007669"/>
    <property type="project" value="UniProtKB-UniRule"/>
</dbReference>
<evidence type="ECO:0000256" key="7">
    <source>
        <dbReference type="HAMAP-Rule" id="MF_00017"/>
    </source>
</evidence>
<evidence type="ECO:0000256" key="6">
    <source>
        <dbReference type="ARBA" id="ARBA00023204"/>
    </source>
</evidence>
<dbReference type="CDD" id="cd01025">
    <property type="entry name" value="TOPRIM_recR"/>
    <property type="match status" value="1"/>
</dbReference>
<dbReference type="EMBL" id="DTLI01000066">
    <property type="protein sequence ID" value="HHS51763.1"/>
    <property type="molecule type" value="Genomic_DNA"/>
</dbReference>
<dbReference type="Gene3D" id="3.30.60.80">
    <property type="match status" value="1"/>
</dbReference>
<evidence type="ECO:0000256" key="3">
    <source>
        <dbReference type="ARBA" id="ARBA00022771"/>
    </source>
</evidence>
<comment type="similarity">
    <text evidence="7">Belongs to the RecR family.</text>
</comment>
<dbReference type="PANTHER" id="PTHR30446">
    <property type="entry name" value="RECOMBINATION PROTEIN RECR"/>
    <property type="match status" value="1"/>
</dbReference>
<evidence type="ECO:0000256" key="4">
    <source>
        <dbReference type="ARBA" id="ARBA00022833"/>
    </source>
</evidence>
<evidence type="ECO:0000256" key="1">
    <source>
        <dbReference type="ARBA" id="ARBA00022723"/>
    </source>
</evidence>
<feature type="domain" description="Toprim" evidence="8">
    <location>
        <begin position="78"/>
        <end position="173"/>
    </location>
</feature>
<comment type="function">
    <text evidence="7">May play a role in DNA repair. It seems to be involved in an RecBC-independent recombinational process of DNA repair. It may act with RecF and RecO.</text>
</comment>
<dbReference type="GO" id="GO:0006281">
    <property type="term" value="P:DNA repair"/>
    <property type="evidence" value="ECO:0007669"/>
    <property type="project" value="UniProtKB-UniRule"/>
</dbReference>
<keyword evidence="2 7" id="KW-0227">DNA damage</keyword>
<evidence type="ECO:0000313" key="9">
    <source>
        <dbReference type="EMBL" id="HHS51763.1"/>
    </source>
</evidence>